<evidence type="ECO:0000313" key="2">
    <source>
        <dbReference type="Proteomes" id="UP001634393"/>
    </source>
</evidence>
<dbReference type="EMBL" id="JBJXBP010000008">
    <property type="protein sequence ID" value="KAL3814798.1"/>
    <property type="molecule type" value="Genomic_DNA"/>
</dbReference>
<protein>
    <submittedName>
        <fullName evidence="1">Uncharacterized protein</fullName>
    </submittedName>
</protein>
<proteinExistence type="predicted"/>
<comment type="caution">
    <text evidence="1">The sequence shown here is derived from an EMBL/GenBank/DDBJ whole genome shotgun (WGS) entry which is preliminary data.</text>
</comment>
<dbReference type="Proteomes" id="UP001634393">
    <property type="component" value="Unassembled WGS sequence"/>
</dbReference>
<dbReference type="AlphaFoldDB" id="A0ABD3RPK7"/>
<name>A0ABD3RPK7_9LAMI</name>
<keyword evidence="2" id="KW-1185">Reference proteome</keyword>
<accession>A0ABD3RPK7</accession>
<sequence length="45" mass="5263">MNLTHPDIRSNPNPSIHRGGALHLIEFPVRRIIRRGHEFYKETVS</sequence>
<gene>
    <name evidence="1" type="ORF">ACJIZ3_016066</name>
</gene>
<reference evidence="1 2" key="1">
    <citation type="submission" date="2024-12" db="EMBL/GenBank/DDBJ databases">
        <title>The unique morphological basis and parallel evolutionary history of personate flowers in Penstemon.</title>
        <authorList>
            <person name="Depatie T.H."/>
            <person name="Wessinger C.A."/>
        </authorList>
    </citation>
    <scope>NUCLEOTIDE SEQUENCE [LARGE SCALE GENOMIC DNA]</scope>
    <source>
        <strain evidence="1">WTNN_2</strain>
        <tissue evidence="1">Leaf</tissue>
    </source>
</reference>
<organism evidence="1 2">
    <name type="scientific">Penstemon smallii</name>
    <dbReference type="NCBI Taxonomy" id="265156"/>
    <lineage>
        <taxon>Eukaryota</taxon>
        <taxon>Viridiplantae</taxon>
        <taxon>Streptophyta</taxon>
        <taxon>Embryophyta</taxon>
        <taxon>Tracheophyta</taxon>
        <taxon>Spermatophyta</taxon>
        <taxon>Magnoliopsida</taxon>
        <taxon>eudicotyledons</taxon>
        <taxon>Gunneridae</taxon>
        <taxon>Pentapetalae</taxon>
        <taxon>asterids</taxon>
        <taxon>lamiids</taxon>
        <taxon>Lamiales</taxon>
        <taxon>Plantaginaceae</taxon>
        <taxon>Cheloneae</taxon>
        <taxon>Penstemon</taxon>
    </lineage>
</organism>
<evidence type="ECO:0000313" key="1">
    <source>
        <dbReference type="EMBL" id="KAL3814798.1"/>
    </source>
</evidence>